<keyword evidence="4" id="KW-1185">Reference proteome</keyword>
<dbReference type="EMBL" id="BTGU01001511">
    <property type="protein sequence ID" value="GMN24614.1"/>
    <property type="molecule type" value="Genomic_DNA"/>
</dbReference>
<evidence type="ECO:0000313" key="2">
    <source>
        <dbReference type="EMBL" id="GMN24614.1"/>
    </source>
</evidence>
<keyword evidence="1" id="KW-0175">Coiled coil</keyword>
<feature type="coiled-coil region" evidence="1">
    <location>
        <begin position="198"/>
        <end position="225"/>
    </location>
</feature>
<dbReference type="EMBL" id="BTGU01001512">
    <property type="protein sequence ID" value="GMN24631.1"/>
    <property type="molecule type" value="Genomic_DNA"/>
</dbReference>
<protein>
    <submittedName>
        <fullName evidence="3">Uncharacterized protein</fullName>
    </submittedName>
</protein>
<evidence type="ECO:0000313" key="3">
    <source>
        <dbReference type="EMBL" id="GMN24631.1"/>
    </source>
</evidence>
<dbReference type="AlphaFoldDB" id="A0AA87ZBE9"/>
<dbReference type="Proteomes" id="UP001187192">
    <property type="component" value="Unassembled WGS sequence"/>
</dbReference>
<gene>
    <name evidence="2" type="ORF">TIFTF001_040586</name>
    <name evidence="3" type="ORF">TIFTF001_040588</name>
</gene>
<name>A0AA87ZBE9_FICCA</name>
<evidence type="ECO:0000256" key="1">
    <source>
        <dbReference type="SAM" id="Coils"/>
    </source>
</evidence>
<evidence type="ECO:0000313" key="4">
    <source>
        <dbReference type="Proteomes" id="UP001187192"/>
    </source>
</evidence>
<organism evidence="3 4">
    <name type="scientific">Ficus carica</name>
    <name type="common">Common fig</name>
    <dbReference type="NCBI Taxonomy" id="3494"/>
    <lineage>
        <taxon>Eukaryota</taxon>
        <taxon>Viridiplantae</taxon>
        <taxon>Streptophyta</taxon>
        <taxon>Embryophyta</taxon>
        <taxon>Tracheophyta</taxon>
        <taxon>Spermatophyta</taxon>
        <taxon>Magnoliopsida</taxon>
        <taxon>eudicotyledons</taxon>
        <taxon>Gunneridae</taxon>
        <taxon>Pentapetalae</taxon>
        <taxon>rosids</taxon>
        <taxon>fabids</taxon>
        <taxon>Rosales</taxon>
        <taxon>Moraceae</taxon>
        <taxon>Ficeae</taxon>
        <taxon>Ficus</taxon>
    </lineage>
</organism>
<reference evidence="3" key="1">
    <citation type="submission" date="2023-07" db="EMBL/GenBank/DDBJ databases">
        <title>draft genome sequence of fig (Ficus carica).</title>
        <authorList>
            <person name="Takahashi T."/>
            <person name="Nishimura K."/>
        </authorList>
    </citation>
    <scope>NUCLEOTIDE SEQUENCE</scope>
</reference>
<sequence length="245" mass="28540">MENQQEAVGASLDPSRNLHVHSPVDKYVELVGGQNYATPNYIPDEFSMQEFSDWEERMDWHCVVPDEMLPYIELYREQDPTLDLQTERLMPFERAYILQLVAIIVGAITRTPSRRVTPTLRNLVNLSWESMCRLGVRPPALEKLVAASQKPTPWFEASKGVEEAVRAWWVCSDDVRSMRQMLALRMEASKNSDDHDDQRSALEDVERLRKIVAAKEEEVQNWLRIFKEKKDLEPELINSFWCSFP</sequence>
<comment type="caution">
    <text evidence="3">The sequence shown here is derived from an EMBL/GenBank/DDBJ whole genome shotgun (WGS) entry which is preliminary data.</text>
</comment>
<proteinExistence type="predicted"/>
<accession>A0AA87ZBE9</accession>